<dbReference type="AlphaFoldDB" id="A0A9W9FIK6"/>
<name>A0A9W9FIK6_9EURO</name>
<gene>
    <name evidence="1" type="ORF">N7456_006908</name>
</gene>
<dbReference type="Proteomes" id="UP001149165">
    <property type="component" value="Unassembled WGS sequence"/>
</dbReference>
<proteinExistence type="predicted"/>
<evidence type="ECO:0000313" key="2">
    <source>
        <dbReference type="Proteomes" id="UP001149165"/>
    </source>
</evidence>
<reference evidence="1" key="1">
    <citation type="submission" date="2022-11" db="EMBL/GenBank/DDBJ databases">
        <authorList>
            <person name="Petersen C."/>
        </authorList>
    </citation>
    <scope>NUCLEOTIDE SEQUENCE</scope>
    <source>
        <strain evidence="1">IBT 30069</strain>
    </source>
</reference>
<dbReference type="OrthoDB" id="4231403at2759"/>
<reference evidence="1" key="2">
    <citation type="journal article" date="2023" name="IMA Fungus">
        <title>Comparative genomic study of the Penicillium genus elucidates a diverse pangenome and 15 lateral gene transfer events.</title>
        <authorList>
            <person name="Petersen C."/>
            <person name="Sorensen T."/>
            <person name="Nielsen M.R."/>
            <person name="Sondergaard T.E."/>
            <person name="Sorensen J.L."/>
            <person name="Fitzpatrick D.A."/>
            <person name="Frisvad J.C."/>
            <person name="Nielsen K.L."/>
        </authorList>
    </citation>
    <scope>NUCLEOTIDE SEQUENCE</scope>
    <source>
        <strain evidence="1">IBT 30069</strain>
    </source>
</reference>
<accession>A0A9W9FIK6</accession>
<protein>
    <submittedName>
        <fullName evidence="1">Uncharacterized protein</fullName>
    </submittedName>
</protein>
<dbReference type="EMBL" id="JAPQKH010000004">
    <property type="protein sequence ID" value="KAJ5100856.1"/>
    <property type="molecule type" value="Genomic_DNA"/>
</dbReference>
<sequence>MGRVLSAFTRVRERRRTKQFKLNHVPLCTPQSSLDKKIFFPNWQPKSEWKPRRGVDFVGNACWIFTSPDDTTLRLDEMQLKLYRNLSFQPVFENGGIVYRRVNDPPLTCIMSPIALENAKEYCAGTY</sequence>
<evidence type="ECO:0000313" key="1">
    <source>
        <dbReference type="EMBL" id="KAJ5100856.1"/>
    </source>
</evidence>
<comment type="caution">
    <text evidence="1">The sequence shown here is derived from an EMBL/GenBank/DDBJ whole genome shotgun (WGS) entry which is preliminary data.</text>
</comment>
<keyword evidence="2" id="KW-1185">Reference proteome</keyword>
<organism evidence="1 2">
    <name type="scientific">Penicillium angulare</name>
    <dbReference type="NCBI Taxonomy" id="116970"/>
    <lineage>
        <taxon>Eukaryota</taxon>
        <taxon>Fungi</taxon>
        <taxon>Dikarya</taxon>
        <taxon>Ascomycota</taxon>
        <taxon>Pezizomycotina</taxon>
        <taxon>Eurotiomycetes</taxon>
        <taxon>Eurotiomycetidae</taxon>
        <taxon>Eurotiales</taxon>
        <taxon>Aspergillaceae</taxon>
        <taxon>Penicillium</taxon>
    </lineage>
</organism>